<evidence type="ECO:0000313" key="4">
    <source>
        <dbReference type="EMBL" id="KAK3012092.1"/>
    </source>
</evidence>
<comment type="similarity">
    <text evidence="1">Belongs to the protease inhibitor I3 (leguminous Kunitz-type inhibitor) family.</text>
</comment>
<accession>A0AA89AR77</accession>
<dbReference type="InterPro" id="IPR002160">
    <property type="entry name" value="Prot_inh_Kunz-lg"/>
</dbReference>
<gene>
    <name evidence="4" type="ORF">RJ639_012725</name>
</gene>
<sequence>MGLSCPASAILCLFLSPSYLTFTQSSSPTSNTTVLDAEGYDLQPNTMYYVFPVQRTGKGGGLALASRDRRCPYYVIEENNELSNGLSLRFVAVDNKPTAISLSTDLNFVFNAATICVQSTTWRLGDVDDVTGHRYVISGGRTGRPGVDTVSNWFKIEKFEDGDGYKIVFCPSVCNFCKVVCGNVGVFIENGKRWLGLSDEPLVVMFKKVG</sequence>
<dbReference type="PANTHER" id="PTHR33107">
    <property type="entry name" value="KUNITZ TRYPSIN INHIBITOR 2"/>
    <property type="match status" value="1"/>
</dbReference>
<keyword evidence="5" id="KW-1185">Reference proteome</keyword>
<organism evidence="4 5">
    <name type="scientific">Escallonia herrerae</name>
    <dbReference type="NCBI Taxonomy" id="1293975"/>
    <lineage>
        <taxon>Eukaryota</taxon>
        <taxon>Viridiplantae</taxon>
        <taxon>Streptophyta</taxon>
        <taxon>Embryophyta</taxon>
        <taxon>Tracheophyta</taxon>
        <taxon>Spermatophyta</taxon>
        <taxon>Magnoliopsida</taxon>
        <taxon>eudicotyledons</taxon>
        <taxon>Gunneridae</taxon>
        <taxon>Pentapetalae</taxon>
        <taxon>asterids</taxon>
        <taxon>campanulids</taxon>
        <taxon>Escalloniales</taxon>
        <taxon>Escalloniaceae</taxon>
        <taxon>Escallonia</taxon>
    </lineage>
</organism>
<protein>
    <submittedName>
        <fullName evidence="4">Uncharacterized protein</fullName>
    </submittedName>
</protein>
<evidence type="ECO:0000256" key="3">
    <source>
        <dbReference type="SAM" id="SignalP"/>
    </source>
</evidence>
<evidence type="ECO:0000256" key="1">
    <source>
        <dbReference type="ARBA" id="ARBA00005440"/>
    </source>
</evidence>
<dbReference type="SMART" id="SM00452">
    <property type="entry name" value="STI"/>
    <property type="match status" value="1"/>
</dbReference>
<dbReference type="GO" id="GO:0004866">
    <property type="term" value="F:endopeptidase inhibitor activity"/>
    <property type="evidence" value="ECO:0007669"/>
    <property type="project" value="InterPro"/>
</dbReference>
<dbReference type="PRINTS" id="PR00291">
    <property type="entry name" value="KUNITZINHBTR"/>
</dbReference>
<name>A0AA89AR77_9ASTE</name>
<feature type="signal peptide" evidence="3">
    <location>
        <begin position="1"/>
        <end position="25"/>
    </location>
</feature>
<dbReference type="EMBL" id="JAVXUP010001401">
    <property type="protein sequence ID" value="KAK3012092.1"/>
    <property type="molecule type" value="Genomic_DNA"/>
</dbReference>
<evidence type="ECO:0000313" key="5">
    <source>
        <dbReference type="Proteomes" id="UP001188597"/>
    </source>
</evidence>
<keyword evidence="2" id="KW-1015">Disulfide bond</keyword>
<proteinExistence type="inferred from homology"/>
<evidence type="ECO:0000256" key="2">
    <source>
        <dbReference type="ARBA" id="ARBA00023157"/>
    </source>
</evidence>
<feature type="chain" id="PRO_5041670014" evidence="3">
    <location>
        <begin position="26"/>
        <end position="210"/>
    </location>
</feature>
<dbReference type="SUPFAM" id="SSF50386">
    <property type="entry name" value="STI-like"/>
    <property type="match status" value="1"/>
</dbReference>
<comment type="caution">
    <text evidence="4">The sequence shown here is derived from an EMBL/GenBank/DDBJ whole genome shotgun (WGS) entry which is preliminary data.</text>
</comment>
<dbReference type="CDD" id="cd23375">
    <property type="entry name" value="beta-trefoil_STI_VvMLP-like"/>
    <property type="match status" value="1"/>
</dbReference>
<dbReference type="InterPro" id="IPR011065">
    <property type="entry name" value="Kunitz_inhibitor_STI-like_sf"/>
</dbReference>
<dbReference type="PANTHER" id="PTHR33107:SF81">
    <property type="entry name" value="TRYPSIN INHIBITOR A"/>
    <property type="match status" value="1"/>
</dbReference>
<reference evidence="4" key="1">
    <citation type="submission" date="2022-12" db="EMBL/GenBank/DDBJ databases">
        <title>Draft genome assemblies for two species of Escallonia (Escalloniales).</title>
        <authorList>
            <person name="Chanderbali A."/>
            <person name="Dervinis C."/>
            <person name="Anghel I."/>
            <person name="Soltis D."/>
            <person name="Soltis P."/>
            <person name="Zapata F."/>
        </authorList>
    </citation>
    <scope>NUCLEOTIDE SEQUENCE</scope>
    <source>
        <strain evidence="4">UCBG64.0493</strain>
        <tissue evidence="4">Leaf</tissue>
    </source>
</reference>
<dbReference type="Proteomes" id="UP001188597">
    <property type="component" value="Unassembled WGS sequence"/>
</dbReference>
<dbReference type="Pfam" id="PF00197">
    <property type="entry name" value="Kunitz_legume"/>
    <property type="match status" value="1"/>
</dbReference>
<keyword evidence="3" id="KW-0732">Signal</keyword>
<dbReference type="Gene3D" id="2.80.10.50">
    <property type="match status" value="1"/>
</dbReference>
<dbReference type="AlphaFoldDB" id="A0AA89AR77"/>